<dbReference type="Proteomes" id="UP000639772">
    <property type="component" value="Chromosome 12"/>
</dbReference>
<proteinExistence type="predicted"/>
<reference evidence="1 2" key="1">
    <citation type="journal article" date="2020" name="Nat. Food">
        <title>A phased Vanilla planifolia genome enables genetic improvement of flavour and production.</title>
        <authorList>
            <person name="Hasing T."/>
            <person name="Tang H."/>
            <person name="Brym M."/>
            <person name="Khazi F."/>
            <person name="Huang T."/>
            <person name="Chambers A.H."/>
        </authorList>
    </citation>
    <scope>NUCLEOTIDE SEQUENCE [LARGE SCALE GENOMIC DNA]</scope>
    <source>
        <tissue evidence="1">Leaf</tissue>
    </source>
</reference>
<name>A0A835PT61_VANPL</name>
<protein>
    <submittedName>
        <fullName evidence="1">Uncharacterized protein</fullName>
    </submittedName>
</protein>
<evidence type="ECO:0000313" key="2">
    <source>
        <dbReference type="Proteomes" id="UP000639772"/>
    </source>
</evidence>
<gene>
    <name evidence="1" type="ORF">HPP92_022372</name>
</gene>
<accession>A0A835PT61</accession>
<organism evidence="1 2">
    <name type="scientific">Vanilla planifolia</name>
    <name type="common">Vanilla</name>
    <dbReference type="NCBI Taxonomy" id="51239"/>
    <lineage>
        <taxon>Eukaryota</taxon>
        <taxon>Viridiplantae</taxon>
        <taxon>Streptophyta</taxon>
        <taxon>Embryophyta</taxon>
        <taxon>Tracheophyta</taxon>
        <taxon>Spermatophyta</taxon>
        <taxon>Magnoliopsida</taxon>
        <taxon>Liliopsida</taxon>
        <taxon>Asparagales</taxon>
        <taxon>Orchidaceae</taxon>
        <taxon>Vanilloideae</taxon>
        <taxon>Vanilleae</taxon>
        <taxon>Vanilla</taxon>
    </lineage>
</organism>
<comment type="caution">
    <text evidence="1">The sequence shown here is derived from an EMBL/GenBank/DDBJ whole genome shotgun (WGS) entry which is preliminary data.</text>
</comment>
<dbReference type="EMBL" id="JADCNM010000012">
    <property type="protein sequence ID" value="KAG0459244.1"/>
    <property type="molecule type" value="Genomic_DNA"/>
</dbReference>
<evidence type="ECO:0000313" key="1">
    <source>
        <dbReference type="EMBL" id="KAG0459244.1"/>
    </source>
</evidence>
<dbReference type="AlphaFoldDB" id="A0A835PT61"/>
<sequence>MQFKAATPCGGWRSHNLSWAKMVMSGNTHRKIPKMTDKGTNGSIKVAHGVSAQMEVPSNPPHGCAGMVELDEPLNDDLRIRYRPVVVEHGAGVMRPCEGGTQWGGDGSEDAIHM</sequence>